<dbReference type="PANTHER" id="PTHR44103">
    <property type="entry name" value="PROPROTEIN CONVERTASE P"/>
    <property type="match status" value="1"/>
</dbReference>
<gene>
    <name evidence="4" type="ORF">F960_03280</name>
</gene>
<dbReference type="Gene3D" id="3.30.420.430">
    <property type="match status" value="1"/>
</dbReference>
<feature type="region of interest" description="Disordered" evidence="2">
    <location>
        <begin position="93"/>
        <end position="119"/>
    </location>
</feature>
<dbReference type="Gene3D" id="2.60.40.10">
    <property type="entry name" value="Immunoglobulins"/>
    <property type="match status" value="4"/>
</dbReference>
<accession>N8ZM88</accession>
<feature type="domain" description="Bacterial Ig-like" evidence="3">
    <location>
        <begin position="203"/>
        <end position="301"/>
    </location>
</feature>
<dbReference type="PATRIC" id="fig|1120926.3.peg.3189"/>
<feature type="non-terminal residue" evidence="4">
    <location>
        <position position="1"/>
    </location>
</feature>
<dbReference type="Pfam" id="PF13517">
    <property type="entry name" value="FG-GAP_3"/>
    <property type="match status" value="1"/>
</dbReference>
<feature type="compositionally biased region" description="Low complexity" evidence="2">
    <location>
        <begin position="109"/>
        <end position="119"/>
    </location>
</feature>
<dbReference type="GeneID" id="84210560"/>
<dbReference type="STRING" id="202952.GCA_000747725_00150"/>
<protein>
    <recommendedName>
        <fullName evidence="3">Bacterial Ig-like domain-containing protein</fullName>
    </recommendedName>
</protein>
<dbReference type="InterPro" id="IPR013517">
    <property type="entry name" value="FG-GAP"/>
</dbReference>
<dbReference type="InterPro" id="IPR028994">
    <property type="entry name" value="Integrin_alpha_N"/>
</dbReference>
<feature type="region of interest" description="Disordered" evidence="2">
    <location>
        <begin position="371"/>
        <end position="394"/>
    </location>
</feature>
<reference evidence="4 5" key="1">
    <citation type="submission" date="2013-02" db="EMBL/GenBank/DDBJ databases">
        <title>The Genome Sequence of Acinetobacter gerneri CIP 107464.</title>
        <authorList>
            <consortium name="The Broad Institute Genome Sequencing Platform"/>
            <consortium name="The Broad Institute Genome Sequencing Center for Infectious Disease"/>
            <person name="Cerqueira G."/>
            <person name="Feldgarden M."/>
            <person name="Courvalin P."/>
            <person name="Perichon B."/>
            <person name="Grillot-Courvalin C."/>
            <person name="Clermont D."/>
            <person name="Rocha E."/>
            <person name="Yoon E.-J."/>
            <person name="Nemec A."/>
            <person name="Walker B."/>
            <person name="Young S.K."/>
            <person name="Zeng Q."/>
            <person name="Gargeya S."/>
            <person name="Fitzgerald M."/>
            <person name="Haas B."/>
            <person name="Abouelleil A."/>
            <person name="Alvarado L."/>
            <person name="Arachchi H.M."/>
            <person name="Berlin A.M."/>
            <person name="Chapman S.B."/>
            <person name="Dewar J."/>
            <person name="Goldberg J."/>
            <person name="Griggs A."/>
            <person name="Gujja S."/>
            <person name="Hansen M."/>
            <person name="Howarth C."/>
            <person name="Imamovic A."/>
            <person name="Larimer J."/>
            <person name="McCowan C."/>
            <person name="Murphy C."/>
            <person name="Neiman D."/>
            <person name="Pearson M."/>
            <person name="Priest M."/>
            <person name="Roberts A."/>
            <person name="Saif S."/>
            <person name="Shea T."/>
            <person name="Sisk P."/>
            <person name="Sykes S."/>
            <person name="Wortman J."/>
            <person name="Nusbaum C."/>
            <person name="Birren B."/>
        </authorList>
    </citation>
    <scope>NUCLEOTIDE SEQUENCE [LARGE SCALE GENOMIC DNA]</scope>
    <source>
        <strain evidence="4 5">CIP 107464</strain>
    </source>
</reference>
<dbReference type="eggNOG" id="COG2931">
    <property type="taxonomic scope" value="Bacteria"/>
</dbReference>
<dbReference type="Proteomes" id="UP000013117">
    <property type="component" value="Unassembled WGS sequence"/>
</dbReference>
<keyword evidence="5" id="KW-1185">Reference proteome</keyword>
<dbReference type="Pfam" id="PF19077">
    <property type="entry name" value="Big_13"/>
    <property type="match status" value="1"/>
</dbReference>
<dbReference type="HOGENOM" id="CLU_263652_0_0_6"/>
<dbReference type="EMBL" id="APPN01000074">
    <property type="protein sequence ID" value="ENV32585.1"/>
    <property type="molecule type" value="Genomic_DNA"/>
</dbReference>
<dbReference type="InterPro" id="IPR013783">
    <property type="entry name" value="Ig-like_fold"/>
</dbReference>
<name>N8ZM88_9GAMM</name>
<evidence type="ECO:0000256" key="1">
    <source>
        <dbReference type="ARBA" id="ARBA00022729"/>
    </source>
</evidence>
<evidence type="ECO:0000313" key="4">
    <source>
        <dbReference type="EMBL" id="ENV32585.1"/>
    </source>
</evidence>
<dbReference type="Gene3D" id="2.130.10.130">
    <property type="entry name" value="Integrin alpha, N-terminal"/>
    <property type="match status" value="1"/>
</dbReference>
<dbReference type="RefSeq" id="WP_004866737.1">
    <property type="nucleotide sequence ID" value="NZ_KB849544.1"/>
</dbReference>
<dbReference type="SUPFAM" id="SSF69318">
    <property type="entry name" value="Integrin alpha N-terminal domain"/>
    <property type="match status" value="2"/>
</dbReference>
<evidence type="ECO:0000256" key="2">
    <source>
        <dbReference type="SAM" id="MobiDB-lite"/>
    </source>
</evidence>
<comment type="caution">
    <text evidence="4">The sequence shown here is derived from an EMBL/GenBank/DDBJ whole genome shotgun (WGS) entry which is preliminary data.</text>
</comment>
<dbReference type="PANTHER" id="PTHR44103:SF1">
    <property type="entry name" value="PROPROTEIN CONVERTASE P"/>
    <property type="match status" value="1"/>
</dbReference>
<proteinExistence type="predicted"/>
<dbReference type="SUPFAM" id="SSF51120">
    <property type="entry name" value="beta-Roll"/>
    <property type="match status" value="1"/>
</dbReference>
<organism evidence="4 5">
    <name type="scientific">Acinetobacter gerneri DSM 14967 = CIP 107464 = MTCC 9824</name>
    <dbReference type="NCBI Taxonomy" id="1120926"/>
    <lineage>
        <taxon>Bacteria</taxon>
        <taxon>Pseudomonadati</taxon>
        <taxon>Pseudomonadota</taxon>
        <taxon>Gammaproteobacteria</taxon>
        <taxon>Moraxellales</taxon>
        <taxon>Moraxellaceae</taxon>
        <taxon>Acinetobacter</taxon>
    </lineage>
</organism>
<keyword evidence="1" id="KW-0732">Signal</keyword>
<sequence>DPVQGTFASGTTTNDTTPSVIVGTLPVDEKPTLYVDGDKVDSIYDPVAGTLTPVTPLAEGDHDLSYTLTDIAGNESLPSDPIQVLVDTKAPTQPTAPTEFVDNVGSKQGDFTTGTTTDDTTPSVIVGALPADEKPTLYVDGKPVDSVYDPVAGTLTPVNPMSEGDHAISYTLTDIAGNESAASDPILVKVDTTAPTALINIKTYTDDVGSITGDFNKNTKTDDTAPVLNIKVNGTINADEVVQIYRDGKYIGDATLVKGNNYQFADSGLVDGKTYNYTARVVDAAGNYGEFNGNFKITIDTTAPNQPNAPTVYIDNVDPIQGTFASGDITNDTTPSIIIGALNADEIPNLYVDGQKVDSIYDATTNTLTPVNPLDEGTHHMSYSLSDETGNESAPSDPIVIIVDITPPDQPATPTEYIDDVGMFQGHLGTGTSTDDTTPSVIVGILPADEKPTLYVDGKAVDAIYDPVAGTLTPVLPLVEGDHALSYTLTDIAGNESLPSGAINIQIDTTKPIIDDLSTSFKLSVDTADGVAVGYTSTITATNNDLITRDNTLGQISGVLNRSLVQGEMLQISKDGGLTWEDVSSIQGANWTYQDNDVHAVDATVEFSFRVRDDVGNYTYLAGQEKSVQIDLTGPNGISLKPNVASQIVSGVKYTFTSAEYGLAEPGTKIALVNDVNNNGMWQEGIDTVVSYATVDANGQWSITTNIPKGDQNLAFLVWDKAGNVSTLSPITHVTSDDKVTPPTTGGPGAEVIVTKWGGTTDGDGDGYGVNCAAVTVNADGTYSFWQSVRGTTNSTCTTTANAGRVYSGVDLENYSAAYLAQASKANGAGYNLDNCCYGQFVSSAVFADINRDGNADVMSQLSSYGNCGYTAYWMNNGDGTYSSKALNQGVLNHLGGVIAYDRTGDGYLDFVIADSCSDSITFIKNNAGNLTYETSTVTCSGNGMPQSAAMTIYNGLKTGSITGTAMPKDLSILHDVAGVDLDNNGTIDIVAHVDYNGKVLYGDCSRGMGIMYNSGTSAGFTYVNQANVFTSDGGTDYGNLQQSIVFADYNGDGWLDMFISRGTKAGVDSNESRIYLNDGKGQLNATDSQALWFGDKLSGGSAFAIDWNLDGKQDLIEVPAQVTGCYIKTGFAPTLYLNYGNNVWGKDAYALTPSTYTDITGATAVDYNWDGSVDLLLYRAGSDAGVVSSTNSAPTILIKNTNVAADGTSLHVKILDGQGINCYYGNTVKLYDSKGNLVSTQVLNPQSSGSTDSTGIVNFYGLDPNETYSIQLLRISNGVADNVGGIDNLGGYANKTINSSWTGLVAGKANEAYVLLAESDTATNNSGSNASGVVGTGYNDHFYGSLGNDHYNGGGGWETGANGKQVWVANGGEDILDYSNLQGQISINVATGTVTKVINGITTIDTFENIEQFVGAKGDTVFTGNDTNHVFVGGAGNDTFNLGSTALDTIYFNLLNPKDPTGGNGTDTVNGFHVGKVGTDQNADIIDIHELLDNYKGTAGLYTDVDSVKLDIASSGLKNYLQITDDGTNTYISVDLNGTGHNYATVLTLHDVKTDLETLLLNNQIVI</sequence>
<dbReference type="InterPro" id="IPR011049">
    <property type="entry name" value="Serralysin-like_metalloprot_C"/>
</dbReference>
<dbReference type="Gene3D" id="2.60.40.1800">
    <property type="match status" value="1"/>
</dbReference>
<feature type="compositionally biased region" description="Polar residues" evidence="2">
    <location>
        <begin position="381"/>
        <end position="394"/>
    </location>
</feature>
<dbReference type="eggNOG" id="COG2911">
    <property type="taxonomic scope" value="Bacteria"/>
</dbReference>
<evidence type="ECO:0000259" key="3">
    <source>
        <dbReference type="Pfam" id="PF19077"/>
    </source>
</evidence>
<evidence type="ECO:0000313" key="5">
    <source>
        <dbReference type="Proteomes" id="UP000013117"/>
    </source>
</evidence>
<dbReference type="InterPro" id="IPR044016">
    <property type="entry name" value="Big_13"/>
</dbReference>